<sequence length="189" mass="20591">MTTQRPLRADAERSVRAILEAAERVLSRDPAASMEQIAEAAGVARATVHRRFTTRQALLDAMATDVVRQLDALIDEARPETAPPLVALHRITAGVLRVKLAWPFAMAWSMDPTSPLAEGQARIATRCDALLLRAQADGHLPPNTDLPWTRRVYYALLGEAAHTPTDIPDPDTLATLVLNTLLHGVGPRT</sequence>
<reference evidence="6 7" key="1">
    <citation type="submission" date="2018-02" db="EMBL/GenBank/DDBJ databases">
        <title>Genomic Encyclopedia of Archaeal and Bacterial Type Strains, Phase II (KMG-II): from individual species to whole genera.</title>
        <authorList>
            <person name="Goeker M."/>
        </authorList>
    </citation>
    <scope>NUCLEOTIDE SEQUENCE [LARGE SCALE GENOMIC DNA]</scope>
    <source>
        <strain evidence="6 7">YU 961-1</strain>
    </source>
</reference>
<evidence type="ECO:0000313" key="6">
    <source>
        <dbReference type="EMBL" id="PPK71269.1"/>
    </source>
</evidence>
<dbReference type="GO" id="GO:0000976">
    <property type="term" value="F:transcription cis-regulatory region binding"/>
    <property type="evidence" value="ECO:0007669"/>
    <property type="project" value="TreeGrafter"/>
</dbReference>
<feature type="DNA-binding region" description="H-T-H motif" evidence="4">
    <location>
        <begin position="33"/>
        <end position="52"/>
    </location>
</feature>
<keyword evidence="1" id="KW-0805">Transcription regulation</keyword>
<dbReference type="EMBL" id="PTIX01000001">
    <property type="protein sequence ID" value="PPK71269.1"/>
    <property type="molecule type" value="Genomic_DNA"/>
</dbReference>
<dbReference type="PANTHER" id="PTHR30055:SF234">
    <property type="entry name" value="HTH-TYPE TRANSCRIPTIONAL REGULATOR BETI"/>
    <property type="match status" value="1"/>
</dbReference>
<dbReference type="AlphaFoldDB" id="A0A2S6H1A4"/>
<dbReference type="InterPro" id="IPR001647">
    <property type="entry name" value="HTH_TetR"/>
</dbReference>
<evidence type="ECO:0000256" key="3">
    <source>
        <dbReference type="ARBA" id="ARBA00023163"/>
    </source>
</evidence>
<proteinExistence type="predicted"/>
<evidence type="ECO:0000313" key="7">
    <source>
        <dbReference type="Proteomes" id="UP000239203"/>
    </source>
</evidence>
<dbReference type="Pfam" id="PF00440">
    <property type="entry name" value="TetR_N"/>
    <property type="match status" value="1"/>
</dbReference>
<comment type="caution">
    <text evidence="6">The sequence shown here is derived from an EMBL/GenBank/DDBJ whole genome shotgun (WGS) entry which is preliminary data.</text>
</comment>
<accession>A0A2S6H1A4</accession>
<dbReference type="InterPro" id="IPR009057">
    <property type="entry name" value="Homeodomain-like_sf"/>
</dbReference>
<organism evidence="6 7">
    <name type="scientific">Actinokineospora auranticolor</name>
    <dbReference type="NCBI Taxonomy" id="155976"/>
    <lineage>
        <taxon>Bacteria</taxon>
        <taxon>Bacillati</taxon>
        <taxon>Actinomycetota</taxon>
        <taxon>Actinomycetes</taxon>
        <taxon>Pseudonocardiales</taxon>
        <taxon>Pseudonocardiaceae</taxon>
        <taxon>Actinokineospora</taxon>
    </lineage>
</organism>
<keyword evidence="2 4" id="KW-0238">DNA-binding</keyword>
<evidence type="ECO:0000256" key="2">
    <source>
        <dbReference type="ARBA" id="ARBA00023125"/>
    </source>
</evidence>
<evidence type="ECO:0000259" key="5">
    <source>
        <dbReference type="PROSITE" id="PS50977"/>
    </source>
</evidence>
<dbReference type="Proteomes" id="UP000239203">
    <property type="component" value="Unassembled WGS sequence"/>
</dbReference>
<dbReference type="PANTHER" id="PTHR30055">
    <property type="entry name" value="HTH-TYPE TRANSCRIPTIONAL REGULATOR RUTR"/>
    <property type="match status" value="1"/>
</dbReference>
<dbReference type="PROSITE" id="PS50977">
    <property type="entry name" value="HTH_TETR_2"/>
    <property type="match status" value="1"/>
</dbReference>
<feature type="domain" description="HTH tetR-type" evidence="5">
    <location>
        <begin position="12"/>
        <end position="70"/>
    </location>
</feature>
<evidence type="ECO:0000256" key="1">
    <source>
        <dbReference type="ARBA" id="ARBA00023015"/>
    </source>
</evidence>
<protein>
    <submittedName>
        <fullName evidence="6">AcrR family transcriptional regulator</fullName>
    </submittedName>
</protein>
<evidence type="ECO:0000256" key="4">
    <source>
        <dbReference type="PROSITE-ProRule" id="PRU00335"/>
    </source>
</evidence>
<dbReference type="RefSeq" id="WP_181043276.1">
    <property type="nucleotide sequence ID" value="NZ_CP154825.1"/>
</dbReference>
<name>A0A2S6H1A4_9PSEU</name>
<keyword evidence="3" id="KW-0804">Transcription</keyword>
<gene>
    <name evidence="6" type="ORF">CLV40_101458</name>
</gene>
<dbReference type="InterPro" id="IPR050109">
    <property type="entry name" value="HTH-type_TetR-like_transc_reg"/>
</dbReference>
<dbReference type="Gene3D" id="1.10.357.10">
    <property type="entry name" value="Tetracycline Repressor, domain 2"/>
    <property type="match status" value="1"/>
</dbReference>
<dbReference type="GO" id="GO:0003700">
    <property type="term" value="F:DNA-binding transcription factor activity"/>
    <property type="evidence" value="ECO:0007669"/>
    <property type="project" value="TreeGrafter"/>
</dbReference>
<dbReference type="SUPFAM" id="SSF46689">
    <property type="entry name" value="Homeodomain-like"/>
    <property type="match status" value="1"/>
</dbReference>
<keyword evidence="7" id="KW-1185">Reference proteome</keyword>